<organism evidence="1 2">
    <name type="scientific">Vanilla planifolia</name>
    <name type="common">Vanilla</name>
    <dbReference type="NCBI Taxonomy" id="51239"/>
    <lineage>
        <taxon>Eukaryota</taxon>
        <taxon>Viridiplantae</taxon>
        <taxon>Streptophyta</taxon>
        <taxon>Embryophyta</taxon>
        <taxon>Tracheophyta</taxon>
        <taxon>Spermatophyta</taxon>
        <taxon>Magnoliopsida</taxon>
        <taxon>Liliopsida</taxon>
        <taxon>Asparagales</taxon>
        <taxon>Orchidaceae</taxon>
        <taxon>Vanilloideae</taxon>
        <taxon>Vanilleae</taxon>
        <taxon>Vanilla</taxon>
    </lineage>
</organism>
<reference evidence="1 2" key="1">
    <citation type="journal article" date="2020" name="Nat. Food">
        <title>A phased Vanilla planifolia genome enables genetic improvement of flavour and production.</title>
        <authorList>
            <person name="Hasing T."/>
            <person name="Tang H."/>
            <person name="Brym M."/>
            <person name="Khazi F."/>
            <person name="Huang T."/>
            <person name="Chambers A.H."/>
        </authorList>
    </citation>
    <scope>NUCLEOTIDE SEQUENCE [LARGE SCALE GENOMIC DNA]</scope>
    <source>
        <tissue evidence="1">Leaf</tissue>
    </source>
</reference>
<comment type="caution">
    <text evidence="1">The sequence shown here is derived from an EMBL/GenBank/DDBJ whole genome shotgun (WGS) entry which is preliminary data.</text>
</comment>
<protein>
    <submittedName>
        <fullName evidence="1">Uncharacterized protein</fullName>
    </submittedName>
</protein>
<evidence type="ECO:0000313" key="2">
    <source>
        <dbReference type="Proteomes" id="UP000639772"/>
    </source>
</evidence>
<dbReference type="EMBL" id="JADCNM010000006">
    <property type="protein sequence ID" value="KAG0477625.1"/>
    <property type="molecule type" value="Genomic_DNA"/>
</dbReference>
<evidence type="ECO:0000313" key="1">
    <source>
        <dbReference type="EMBL" id="KAG0477625.1"/>
    </source>
</evidence>
<gene>
    <name evidence="1" type="ORF">HPP92_012344</name>
</gene>
<dbReference type="Proteomes" id="UP000639772">
    <property type="component" value="Chromosome 6"/>
</dbReference>
<name>A0A835UYY5_VANPL</name>
<proteinExistence type="predicted"/>
<dbReference type="AlphaFoldDB" id="A0A835UYY5"/>
<sequence length="166" mass="19031">MPSERALYNDMSRCGGRRGNRKKMHEMDEWGLLFKKRFRGTVEIDKVMAMVINGPWELGFDPFYPVFLGIHGIDMLVVKEKGYRWDLVKKTQHQLDPNPFVIRANTQTPESSRLFTPHPGLCSSTGFMFLLQQFCIFSIVAAIVGSQELSDASQIVSCLSDFVYWT</sequence>
<accession>A0A835UYY5</accession>